<protein>
    <submittedName>
        <fullName evidence="1">Uncharacterized protein</fullName>
    </submittedName>
</protein>
<sequence>MAALAPGVLLKLLDGMNTGVKPTGEHRSSLLQVTDIVPADLDEKSLFPEHGFYVKISDSSHSIYASLPSEQDEAVLSDRMQLGQFIYVDRLEPGSPVPIIKGAKPIPGKHPLVGTPEPLMGLRESSRRSVTVAAPCSGRRGSWGSRGRALAEGIRGSSPLSFKPIPLDFDRFSPAKGARTVSPSVKGVRSSHGGCLLAKAEDRGGSPGVRGGMALLRKSCMTLASKFPKSQSAACDLESRFTGLSPNSAKSSVTPPGSLRKVGRSTSICTDDNGPGISGPRVLSASKSQPPESAVSINLPGHLGILGKEAVQRREAAQKIALRALREASATETIVRSLKMFSSLTKHAKPEAPATCFNQFLEFHQQMAQAVSDMVSICAATDEISKGDELGHKVMPKQEEPHILNEIPHNSMDNSRTTTRRTPSKRQLALLHKSAKPPVSKVAGESNGENDENKRLETGGCSLADTIKLGKEIEAQAGKWFMDFLERAIEAGLKKTKGATDGDVRKVPQSLLLKVINWIEVEQFDNSKQPLHPKSTQIVRKIRIKMKNP</sequence>
<evidence type="ECO:0000313" key="1">
    <source>
        <dbReference type="EMBL" id="KAI4389581.1"/>
    </source>
</evidence>
<organism evidence="1 2">
    <name type="scientific">Melastoma candidum</name>
    <dbReference type="NCBI Taxonomy" id="119954"/>
    <lineage>
        <taxon>Eukaryota</taxon>
        <taxon>Viridiplantae</taxon>
        <taxon>Streptophyta</taxon>
        <taxon>Embryophyta</taxon>
        <taxon>Tracheophyta</taxon>
        <taxon>Spermatophyta</taxon>
        <taxon>Magnoliopsida</taxon>
        <taxon>eudicotyledons</taxon>
        <taxon>Gunneridae</taxon>
        <taxon>Pentapetalae</taxon>
        <taxon>rosids</taxon>
        <taxon>malvids</taxon>
        <taxon>Myrtales</taxon>
        <taxon>Melastomataceae</taxon>
        <taxon>Melastomatoideae</taxon>
        <taxon>Melastomateae</taxon>
        <taxon>Melastoma</taxon>
    </lineage>
</organism>
<evidence type="ECO:0000313" key="2">
    <source>
        <dbReference type="Proteomes" id="UP001057402"/>
    </source>
</evidence>
<reference evidence="2" key="1">
    <citation type="journal article" date="2023" name="Front. Plant Sci.">
        <title>Chromosomal-level genome assembly of Melastoma candidum provides insights into trichome evolution.</title>
        <authorList>
            <person name="Zhong Y."/>
            <person name="Wu W."/>
            <person name="Sun C."/>
            <person name="Zou P."/>
            <person name="Liu Y."/>
            <person name="Dai S."/>
            <person name="Zhou R."/>
        </authorList>
    </citation>
    <scope>NUCLEOTIDE SEQUENCE [LARGE SCALE GENOMIC DNA]</scope>
</reference>
<name>A0ACB9SDP4_9MYRT</name>
<comment type="caution">
    <text evidence="1">The sequence shown here is derived from an EMBL/GenBank/DDBJ whole genome shotgun (WGS) entry which is preliminary data.</text>
</comment>
<gene>
    <name evidence="1" type="ORF">MLD38_001794</name>
</gene>
<accession>A0ACB9SDP4</accession>
<dbReference type="EMBL" id="CM042880">
    <property type="protein sequence ID" value="KAI4389581.1"/>
    <property type="molecule type" value="Genomic_DNA"/>
</dbReference>
<dbReference type="Proteomes" id="UP001057402">
    <property type="component" value="Chromosome 1"/>
</dbReference>
<proteinExistence type="predicted"/>
<keyword evidence="2" id="KW-1185">Reference proteome</keyword>